<dbReference type="GO" id="GO:0006364">
    <property type="term" value="P:rRNA processing"/>
    <property type="evidence" value="ECO:0007669"/>
    <property type="project" value="UniProtKB-KW"/>
</dbReference>
<keyword evidence="4" id="KW-0698">rRNA processing</keyword>
<feature type="domain" description="RRM" evidence="11">
    <location>
        <begin position="146"/>
        <end position="218"/>
    </location>
</feature>
<gene>
    <name evidence="12" type="ORF">TRV_03809</name>
</gene>
<dbReference type="SUPFAM" id="SSF54928">
    <property type="entry name" value="RNA-binding domain, RBD"/>
    <property type="match status" value="5"/>
</dbReference>
<dbReference type="GeneID" id="9578952"/>
<organism evidence="12 13">
    <name type="scientific">Trichophyton verrucosum (strain HKI 0517)</name>
    <dbReference type="NCBI Taxonomy" id="663202"/>
    <lineage>
        <taxon>Eukaryota</taxon>
        <taxon>Fungi</taxon>
        <taxon>Dikarya</taxon>
        <taxon>Ascomycota</taxon>
        <taxon>Pezizomycotina</taxon>
        <taxon>Eurotiomycetes</taxon>
        <taxon>Eurotiomycetidae</taxon>
        <taxon>Onygenales</taxon>
        <taxon>Arthrodermataceae</taxon>
        <taxon>Trichophyton</taxon>
    </lineage>
</organism>
<dbReference type="OrthoDB" id="439639at2759"/>
<evidence type="ECO:0000256" key="6">
    <source>
        <dbReference type="ARBA" id="ARBA00022884"/>
    </source>
</evidence>
<evidence type="ECO:0000256" key="1">
    <source>
        <dbReference type="ARBA" id="ARBA00004123"/>
    </source>
</evidence>
<dbReference type="Gene3D" id="3.30.70.330">
    <property type="match status" value="5"/>
</dbReference>
<evidence type="ECO:0000256" key="10">
    <source>
        <dbReference type="SAM" id="MobiDB-lite"/>
    </source>
</evidence>
<dbReference type="PANTHER" id="PTHR10352">
    <property type="entry name" value="EUKARYOTIC TRANSLATION INITIATION FACTOR 3 SUBUNIT G"/>
    <property type="match status" value="1"/>
</dbReference>
<dbReference type="GO" id="GO:0005634">
    <property type="term" value="C:nucleus"/>
    <property type="evidence" value="ECO:0007669"/>
    <property type="project" value="UniProtKB-SubCell"/>
</dbReference>
<evidence type="ECO:0000256" key="9">
    <source>
        <dbReference type="PROSITE-ProRule" id="PRU00176"/>
    </source>
</evidence>
<feature type="domain" description="RRM" evidence="11">
    <location>
        <begin position="628"/>
        <end position="700"/>
    </location>
</feature>
<dbReference type="AlphaFoldDB" id="D4D9L6"/>
<dbReference type="GO" id="GO:1990904">
    <property type="term" value="C:ribonucleoprotein complex"/>
    <property type="evidence" value="ECO:0007669"/>
    <property type="project" value="UniProtKB-KW"/>
</dbReference>
<dbReference type="InterPro" id="IPR000504">
    <property type="entry name" value="RRM_dom"/>
</dbReference>
<evidence type="ECO:0000256" key="8">
    <source>
        <dbReference type="ARBA" id="ARBA00023274"/>
    </source>
</evidence>
<dbReference type="GO" id="GO:0003723">
    <property type="term" value="F:RNA binding"/>
    <property type="evidence" value="ECO:0007669"/>
    <property type="project" value="UniProtKB-UniRule"/>
</dbReference>
<evidence type="ECO:0000256" key="2">
    <source>
        <dbReference type="ARBA" id="ARBA00008033"/>
    </source>
</evidence>
<dbReference type="RefSeq" id="XP_003022068.1">
    <property type="nucleotide sequence ID" value="XM_003022022.1"/>
</dbReference>
<protein>
    <recommendedName>
        <fullName evidence="3">Multiple RNA-binding domain-containing protein 1</fullName>
    </recommendedName>
</protein>
<dbReference type="HOGENOM" id="CLU_008479_0_0_1"/>
<evidence type="ECO:0000256" key="3">
    <source>
        <dbReference type="ARBA" id="ARBA00013428"/>
    </source>
</evidence>
<dbReference type="InterPro" id="IPR035979">
    <property type="entry name" value="RBD_domain_sf"/>
</dbReference>
<reference evidence="13" key="1">
    <citation type="journal article" date="2011" name="Genome Biol.">
        <title>Comparative and functional genomics provide insights into the pathogenicity of dermatophytic fungi.</title>
        <authorList>
            <person name="Burmester A."/>
            <person name="Shelest E."/>
            <person name="Gloeckner G."/>
            <person name="Heddergott C."/>
            <person name="Schindler S."/>
            <person name="Staib P."/>
            <person name="Heidel A."/>
            <person name="Felder M."/>
            <person name="Petzold A."/>
            <person name="Szafranski K."/>
            <person name="Feuermann M."/>
            <person name="Pedruzzi I."/>
            <person name="Priebe S."/>
            <person name="Groth M."/>
            <person name="Winkler R."/>
            <person name="Li W."/>
            <person name="Kniemeyer O."/>
            <person name="Schroeckh V."/>
            <person name="Hertweck C."/>
            <person name="Hube B."/>
            <person name="White T.C."/>
            <person name="Platzer M."/>
            <person name="Guthke R."/>
            <person name="Heitman J."/>
            <person name="Woestemeyer J."/>
            <person name="Zipfel P.F."/>
            <person name="Monod M."/>
            <person name="Brakhage A.A."/>
        </authorList>
    </citation>
    <scope>NUCLEOTIDE SEQUENCE [LARGE SCALE GENOMIC DNA]</scope>
    <source>
        <strain evidence="13">HKI 0517</strain>
    </source>
</reference>
<evidence type="ECO:0000256" key="7">
    <source>
        <dbReference type="ARBA" id="ARBA00023242"/>
    </source>
</evidence>
<comment type="similarity">
    <text evidence="2">Belongs to the RRM MRD1 family.</text>
</comment>
<evidence type="ECO:0000313" key="13">
    <source>
        <dbReference type="Proteomes" id="UP000008383"/>
    </source>
</evidence>
<keyword evidence="6 9" id="KW-0694">RNA-binding</keyword>
<dbReference type="Pfam" id="PF00076">
    <property type="entry name" value="RRM_1"/>
    <property type="match status" value="5"/>
</dbReference>
<name>D4D9L6_TRIVH</name>
<feature type="domain" description="RRM" evidence="11">
    <location>
        <begin position="433"/>
        <end position="523"/>
    </location>
</feature>
<keyword evidence="7" id="KW-0539">Nucleus</keyword>
<feature type="compositionally biased region" description="Basic and acidic residues" evidence="10">
    <location>
        <begin position="303"/>
        <end position="316"/>
    </location>
</feature>
<dbReference type="InterPro" id="IPR012677">
    <property type="entry name" value="Nucleotide-bd_a/b_plait_sf"/>
</dbReference>
<dbReference type="KEGG" id="tve:TRV_03809"/>
<keyword evidence="8" id="KW-0687">Ribonucleoprotein</keyword>
<evidence type="ECO:0000313" key="12">
    <source>
        <dbReference type="EMBL" id="EFE41450.1"/>
    </source>
</evidence>
<feature type="region of interest" description="Disordered" evidence="10">
    <location>
        <begin position="96"/>
        <end position="116"/>
    </location>
</feature>
<dbReference type="CDD" id="cd12320">
    <property type="entry name" value="RRM6_RBM19_RRM5_MRD1"/>
    <property type="match status" value="1"/>
</dbReference>
<dbReference type="Proteomes" id="UP000008383">
    <property type="component" value="Unassembled WGS sequence"/>
</dbReference>
<sequence length="968" mass="109042">MATDRRNQEEEGYEFVVVSGYVRRSSGWWLAVSVCLFCRFRPVASPRPFYSFVFLFPFGDERLTERVWCTDVFFFSLFSLGGTDYIIQAHSPPLAEKKSHEKRRKKKKDFLTMQESKEKKQHPGLCVLLVFCSTCQPPRENKMEGTRVFVSGLPPSLTSDKLRNHFAQRFEVTDAHVIPNRRIGFVGFKGPDLAENAVKYFNKTFINMSKISVEMARPVSLEGLNGRKLTASFSKVDADNSDDLRARYRKHLNAKKDPPSLKRKRDTQDTEEDEKLQEYLTAMQPPTKSRTWADSGAIPTAHQEQKPATDAAKEPTEGEDDVEMHNVETAVTDIPVTEQEAKSDDVDAVNVNENPVQQNDDDWLRSKTSRLLGLLDDEDEMAAETWKGKPLENATDQPPVPAKIPSTKAAVEEGESVPEPPPDANIESIRLTGRLFIRNLPYNASEDDLNATFSRFGKIEEEEYFSRCLFNLMTVSFLIAAINYCKGFAYIQYVESDAAIEAYKQLDGKDFQGRLMHILPASSKKTYKLDEFEISKLPLKKQQQIKRKAEAASSTFSWNSLYMNTDAVMASVADRLGVSKSQLLDPTSSDAAVKQAHAETHVIQETKAYFSANGVNIESFKQRERGNTALLLKNFTYGVSSEDIRKLCEPFGQLTRLLMPPSGTIAIVEFAMPDEALRAFKGLAYKRIGDSILYVEKAPKNLFEGGPPVTMPSLLNQKVVSQGFSTSDTFKADEPEAPMESATLFVRNLNFITTDAGLSDLFRPLDGFISAQVKTRPDPKKPGERLSMGFGFVEFKSRAQAEAALKALNGYKLDQHELVIKPSHKGMDAAEQRRREDNAKKASAKRTKIIIKNLPFQATKKDIWSLFAAYGQLRSVRVPKKFDRTARGFAFADFVSSREAENAMDALRNTHLLGRRLVLEFVSEEATDPEDQIKEIEKKVDAQVNKVKIQKLMGPGRKKFHVDADLED</sequence>
<feature type="domain" description="RRM" evidence="11">
    <location>
        <begin position="742"/>
        <end position="825"/>
    </location>
</feature>
<accession>D4D9L6</accession>
<dbReference type="EMBL" id="ACYE01000196">
    <property type="protein sequence ID" value="EFE41450.1"/>
    <property type="molecule type" value="Genomic_DNA"/>
</dbReference>
<keyword evidence="5" id="KW-0677">Repeat</keyword>
<feature type="region of interest" description="Disordered" evidence="10">
    <location>
        <begin position="250"/>
        <end position="321"/>
    </location>
</feature>
<dbReference type="FunFam" id="3.30.70.330:FF:000247">
    <property type="entry name" value="Multiple RNA-binding domain-containing protein 1"/>
    <property type="match status" value="1"/>
</dbReference>
<evidence type="ECO:0000256" key="5">
    <source>
        <dbReference type="ARBA" id="ARBA00022737"/>
    </source>
</evidence>
<comment type="caution">
    <text evidence="12">The sequence shown here is derived from an EMBL/GenBank/DDBJ whole genome shotgun (WGS) entry which is preliminary data.</text>
</comment>
<evidence type="ECO:0000259" key="11">
    <source>
        <dbReference type="PROSITE" id="PS50102"/>
    </source>
</evidence>
<dbReference type="PROSITE" id="PS50102">
    <property type="entry name" value="RRM"/>
    <property type="match status" value="5"/>
</dbReference>
<evidence type="ECO:0000256" key="4">
    <source>
        <dbReference type="ARBA" id="ARBA00022552"/>
    </source>
</evidence>
<dbReference type="SMART" id="SM00360">
    <property type="entry name" value="RRM"/>
    <property type="match status" value="5"/>
</dbReference>
<comment type="subcellular location">
    <subcellularLocation>
        <location evidence="1">Nucleus</location>
    </subcellularLocation>
</comment>
<proteinExistence type="inferred from homology"/>
<keyword evidence="13" id="KW-1185">Reference proteome</keyword>
<feature type="domain" description="RRM" evidence="11">
    <location>
        <begin position="847"/>
        <end position="924"/>
    </location>
</feature>